<organism evidence="2 3">
    <name type="scientific">Triparma laevis f. longispina</name>
    <dbReference type="NCBI Taxonomy" id="1714387"/>
    <lineage>
        <taxon>Eukaryota</taxon>
        <taxon>Sar</taxon>
        <taxon>Stramenopiles</taxon>
        <taxon>Ochrophyta</taxon>
        <taxon>Bolidophyceae</taxon>
        <taxon>Parmales</taxon>
        <taxon>Triparmaceae</taxon>
        <taxon>Triparma</taxon>
    </lineage>
</organism>
<proteinExistence type="predicted"/>
<evidence type="ECO:0000313" key="2">
    <source>
        <dbReference type="EMBL" id="GMH47383.1"/>
    </source>
</evidence>
<feature type="region of interest" description="Disordered" evidence="1">
    <location>
        <begin position="46"/>
        <end position="90"/>
    </location>
</feature>
<accession>A0A9W7DQT6</accession>
<dbReference type="Proteomes" id="UP001165122">
    <property type="component" value="Unassembled WGS sequence"/>
</dbReference>
<sequence>MGAGEVREPRGGQEGELEMGDEKEPGGGRRRPYAFANTLDKNITFNSKFDGKTIPVSRNDGVPAKMASEAHQDFEAKDFRASPSKNKRGK</sequence>
<feature type="compositionally biased region" description="Basic and acidic residues" evidence="1">
    <location>
        <begin position="68"/>
        <end position="80"/>
    </location>
</feature>
<comment type="caution">
    <text evidence="2">The sequence shown here is derived from an EMBL/GenBank/DDBJ whole genome shotgun (WGS) entry which is preliminary data.</text>
</comment>
<protein>
    <submittedName>
        <fullName evidence="2">Uncharacterized protein</fullName>
    </submittedName>
</protein>
<name>A0A9W7DQT6_9STRA</name>
<keyword evidence="3" id="KW-1185">Reference proteome</keyword>
<gene>
    <name evidence="2" type="ORF">TrLO_g2691</name>
</gene>
<reference evidence="3" key="1">
    <citation type="journal article" date="2023" name="Commun. Biol.">
        <title>Genome analysis of Parmales, the sister group of diatoms, reveals the evolutionary specialization of diatoms from phago-mixotrophs to photoautotrophs.</title>
        <authorList>
            <person name="Ban H."/>
            <person name="Sato S."/>
            <person name="Yoshikawa S."/>
            <person name="Yamada K."/>
            <person name="Nakamura Y."/>
            <person name="Ichinomiya M."/>
            <person name="Sato N."/>
            <person name="Blanc-Mathieu R."/>
            <person name="Endo H."/>
            <person name="Kuwata A."/>
            <person name="Ogata H."/>
        </authorList>
    </citation>
    <scope>NUCLEOTIDE SEQUENCE [LARGE SCALE GENOMIC DNA]</scope>
    <source>
        <strain evidence="3">NIES 3700</strain>
    </source>
</reference>
<dbReference type="EMBL" id="BRXW01000356">
    <property type="protein sequence ID" value="GMH47383.1"/>
    <property type="molecule type" value="Genomic_DNA"/>
</dbReference>
<dbReference type="AlphaFoldDB" id="A0A9W7DQT6"/>
<feature type="compositionally biased region" description="Basic and acidic residues" evidence="1">
    <location>
        <begin position="1"/>
        <end position="13"/>
    </location>
</feature>
<evidence type="ECO:0000313" key="3">
    <source>
        <dbReference type="Proteomes" id="UP001165122"/>
    </source>
</evidence>
<evidence type="ECO:0000256" key="1">
    <source>
        <dbReference type="SAM" id="MobiDB-lite"/>
    </source>
</evidence>
<feature type="region of interest" description="Disordered" evidence="1">
    <location>
        <begin position="1"/>
        <end position="33"/>
    </location>
</feature>